<dbReference type="GO" id="GO:0008270">
    <property type="term" value="F:zinc ion binding"/>
    <property type="evidence" value="ECO:0007669"/>
    <property type="project" value="UniProtKB-KW"/>
</dbReference>
<keyword evidence="5" id="KW-1185">Reference proteome</keyword>
<evidence type="ECO:0000256" key="1">
    <source>
        <dbReference type="PROSITE-ProRule" id="PRU00047"/>
    </source>
</evidence>
<dbReference type="EMBL" id="JRKL02001313">
    <property type="protein sequence ID" value="KAF3964787.1"/>
    <property type="molecule type" value="Genomic_DNA"/>
</dbReference>
<feature type="region of interest" description="Disordered" evidence="2">
    <location>
        <begin position="139"/>
        <end position="203"/>
    </location>
</feature>
<dbReference type="PROSITE" id="PS50158">
    <property type="entry name" value="ZF_CCHC"/>
    <property type="match status" value="1"/>
</dbReference>
<dbReference type="OrthoDB" id="1805175at2759"/>
<keyword evidence="1" id="KW-0479">Metal-binding</keyword>
<reference evidence="4" key="1">
    <citation type="submission" date="2020-03" db="EMBL/GenBank/DDBJ databases">
        <title>Castanea mollissima Vanexum genome sequencing.</title>
        <authorList>
            <person name="Staton M."/>
        </authorList>
    </citation>
    <scope>NUCLEOTIDE SEQUENCE</scope>
    <source>
        <tissue evidence="4">Leaf</tissue>
    </source>
</reference>
<dbReference type="GO" id="GO:0003676">
    <property type="term" value="F:nucleic acid binding"/>
    <property type="evidence" value="ECO:0007669"/>
    <property type="project" value="InterPro"/>
</dbReference>
<evidence type="ECO:0000259" key="3">
    <source>
        <dbReference type="PROSITE" id="PS50158"/>
    </source>
</evidence>
<proteinExistence type="predicted"/>
<keyword evidence="1" id="KW-0862">Zinc</keyword>
<evidence type="ECO:0000256" key="2">
    <source>
        <dbReference type="SAM" id="MobiDB-lite"/>
    </source>
</evidence>
<evidence type="ECO:0000313" key="5">
    <source>
        <dbReference type="Proteomes" id="UP000737018"/>
    </source>
</evidence>
<gene>
    <name evidence="4" type="ORF">CMV_010960</name>
</gene>
<keyword evidence="1" id="KW-0863">Zinc-finger</keyword>
<dbReference type="InterPro" id="IPR001878">
    <property type="entry name" value="Znf_CCHC"/>
</dbReference>
<comment type="caution">
    <text evidence="4">The sequence shown here is derived from an EMBL/GenBank/DDBJ whole genome shotgun (WGS) entry which is preliminary data.</text>
</comment>
<dbReference type="Proteomes" id="UP000737018">
    <property type="component" value="Unassembled WGS sequence"/>
</dbReference>
<organism evidence="4 5">
    <name type="scientific">Castanea mollissima</name>
    <name type="common">Chinese chestnut</name>
    <dbReference type="NCBI Taxonomy" id="60419"/>
    <lineage>
        <taxon>Eukaryota</taxon>
        <taxon>Viridiplantae</taxon>
        <taxon>Streptophyta</taxon>
        <taxon>Embryophyta</taxon>
        <taxon>Tracheophyta</taxon>
        <taxon>Spermatophyta</taxon>
        <taxon>Magnoliopsida</taxon>
        <taxon>eudicotyledons</taxon>
        <taxon>Gunneridae</taxon>
        <taxon>Pentapetalae</taxon>
        <taxon>rosids</taxon>
        <taxon>fabids</taxon>
        <taxon>Fagales</taxon>
        <taxon>Fagaceae</taxon>
        <taxon>Castanea</taxon>
    </lineage>
</organism>
<accession>A0A8J4RIC8</accession>
<sequence>MIGKFQQSVVYKGIGKLCFSCGCVGHRRDNCCYTIKPQPPGSSVQAEVSRPSDGEVCSLAIGNAPTTDSNTRWPVIADTNPTTDAGTLMVLDHSLEDNYGPWLVVTCRKQANKSSKRTNGSTSPKAPFLASIRAHYPAGNSLERVQSKDSKRKSSGLECPPNVLPFSFGPDKPPSQGPKIKSKRNHKGKIENTHAGVVPLPKSDASLDQSQPLIYASTRPCSSSSPALFDGTFKSKWEVPREMGIKNGGSNDRKSNFSEQPSTDPSLALNGKSMVGFQFRDSGVSCNEGHLIEECAVVISTAALMRIRPKPGATVEEDSRVPIDFDFRDREPKFQRACSSSLSDHRA</sequence>
<protein>
    <recommendedName>
        <fullName evidence="3">CCHC-type domain-containing protein</fullName>
    </recommendedName>
</protein>
<feature type="region of interest" description="Disordered" evidence="2">
    <location>
        <begin position="242"/>
        <end position="265"/>
    </location>
</feature>
<name>A0A8J4RIC8_9ROSI</name>
<feature type="domain" description="CCHC-type" evidence="3">
    <location>
        <begin position="18"/>
        <end position="31"/>
    </location>
</feature>
<dbReference type="AlphaFoldDB" id="A0A8J4RIC8"/>
<evidence type="ECO:0000313" key="4">
    <source>
        <dbReference type="EMBL" id="KAF3964787.1"/>
    </source>
</evidence>